<dbReference type="PANTHER" id="PTHR35385">
    <property type="entry name" value="PROTEIN B, PUTATIVE-RELATED-RELATED"/>
    <property type="match status" value="1"/>
</dbReference>
<keyword evidence="1" id="KW-0479">Metal-binding</keyword>
<evidence type="ECO:0000313" key="5">
    <source>
        <dbReference type="Proteomes" id="UP001497472"/>
    </source>
</evidence>
<feature type="region of interest" description="Disordered" evidence="2">
    <location>
        <begin position="790"/>
        <end position="809"/>
    </location>
</feature>
<sequence>MDACERRSSAELILPGGGRTSMRHARRILPSIAPPACTDAATALREARPADMFTEEQLRAYLEHLSPNREFLKFHFADAERFVVHVRCDIDKNKPPAFYDAYIDKWIKSFSKFTATTWNARVSYAKRKTLLLQKNFFCRPVDCTKRKGDDGTAECGAQIEFKVKLINGNDDLNVFILVHFEHSHAVYTPAALLADSLSDTDKRFFEYFDNGFNATTSKTYHELSIIEKFGGTCARNLGDRETNPPIERIKYLIDKMQSKEIKRSFNDILQAKKAFIKDSGGTLAYSEDPEIVVIVTPMMKRVLLKSDTECVLVDSSRVKIGLVVTFFYISNKIGALPVACVLHAAATESNFREAFHLLKLTVHSVNESFSPKTFIVNDLVEQKKALAAYFPESRMLLSRWSICAEIWKWLCNDDLKIDHRRRHSLMFLFRSLIYADADDAHAHYTKLIVSDYFDSKLKLREYIDYLWRRSKEWMVHDEYKLHHLTEVSVRLLKEFMLRKCRFFNIIMMIDVVSKLLENHLKSLINTYIDGMPKTSNYTKFFHRSYSSRSSEDFVQIRLNEYMVQYRSSPNLYYHVKTDTMCCDCAIGEQGRLCDHLGIIFNKGSARVLKIPLLTNTEVDLLIKFTGLSDDNTDDKCEMLDDEDNADPVGGAASADDTVYLNKYQRDCVKEVDEHIQKHATYADVKPPNFYVLKKINRMSNIKKCIKKAPDIVQKFSKDDLFVNRGNGEILPTPNEKPRSVEKRKVSPIEFYMKSLTQLNEQFQKLINYFQKNPNTYNIDAMDRLSKHLDKIKPHQNPEAAKVKKRKPND</sequence>
<dbReference type="GO" id="GO:0008270">
    <property type="term" value="F:zinc ion binding"/>
    <property type="evidence" value="ECO:0007669"/>
    <property type="project" value="UniProtKB-KW"/>
</dbReference>
<gene>
    <name evidence="4" type="ORF">LNINA_LOCUS11425</name>
</gene>
<keyword evidence="1" id="KW-0863">Zinc-finger</keyword>
<dbReference type="PROSITE" id="PS50966">
    <property type="entry name" value="ZF_SWIM"/>
    <property type="match status" value="1"/>
</dbReference>
<keyword evidence="1" id="KW-0862">Zinc</keyword>
<keyword evidence="5" id="KW-1185">Reference proteome</keyword>
<organism evidence="4 5">
    <name type="scientific">Leptosia nina</name>
    <dbReference type="NCBI Taxonomy" id="320188"/>
    <lineage>
        <taxon>Eukaryota</taxon>
        <taxon>Metazoa</taxon>
        <taxon>Ecdysozoa</taxon>
        <taxon>Arthropoda</taxon>
        <taxon>Hexapoda</taxon>
        <taxon>Insecta</taxon>
        <taxon>Pterygota</taxon>
        <taxon>Neoptera</taxon>
        <taxon>Endopterygota</taxon>
        <taxon>Lepidoptera</taxon>
        <taxon>Glossata</taxon>
        <taxon>Ditrysia</taxon>
        <taxon>Papilionoidea</taxon>
        <taxon>Pieridae</taxon>
        <taxon>Pierinae</taxon>
        <taxon>Leptosia</taxon>
    </lineage>
</organism>
<dbReference type="InterPro" id="IPR007527">
    <property type="entry name" value="Znf_SWIM"/>
</dbReference>
<protein>
    <recommendedName>
        <fullName evidence="3">SWIM-type domain-containing protein</fullName>
    </recommendedName>
</protein>
<evidence type="ECO:0000259" key="3">
    <source>
        <dbReference type="PROSITE" id="PS50966"/>
    </source>
</evidence>
<dbReference type="EMBL" id="CAVLEF010000144">
    <property type="protein sequence ID" value="CAK1552378.1"/>
    <property type="molecule type" value="Genomic_DNA"/>
</dbReference>
<dbReference type="AlphaFoldDB" id="A0AAV1JUR4"/>
<feature type="domain" description="SWIM-type" evidence="3">
    <location>
        <begin position="573"/>
        <end position="604"/>
    </location>
</feature>
<evidence type="ECO:0000256" key="1">
    <source>
        <dbReference type="PROSITE-ProRule" id="PRU00325"/>
    </source>
</evidence>
<name>A0AAV1JUR4_9NEOP</name>
<evidence type="ECO:0000313" key="4">
    <source>
        <dbReference type="EMBL" id="CAK1552378.1"/>
    </source>
</evidence>
<reference evidence="4 5" key="1">
    <citation type="submission" date="2023-11" db="EMBL/GenBank/DDBJ databases">
        <authorList>
            <person name="Okamura Y."/>
        </authorList>
    </citation>
    <scope>NUCLEOTIDE SEQUENCE [LARGE SCALE GENOMIC DNA]</scope>
</reference>
<evidence type="ECO:0000256" key="2">
    <source>
        <dbReference type="SAM" id="MobiDB-lite"/>
    </source>
</evidence>
<comment type="caution">
    <text evidence="4">The sequence shown here is derived from an EMBL/GenBank/DDBJ whole genome shotgun (WGS) entry which is preliminary data.</text>
</comment>
<dbReference type="PANTHER" id="PTHR35385:SF2">
    <property type="entry name" value="PROTEIN B, PUTATIVE-RELATED"/>
    <property type="match status" value="1"/>
</dbReference>
<accession>A0AAV1JUR4</accession>
<proteinExistence type="predicted"/>
<dbReference type="Proteomes" id="UP001497472">
    <property type="component" value="Unassembled WGS sequence"/>
</dbReference>